<gene>
    <name evidence="2" type="ORF">UV8b_04270</name>
</gene>
<dbReference type="InterPro" id="IPR034627">
    <property type="entry name" value="Irc6"/>
</dbReference>
<accession>A0A8E5HQY4</accession>
<keyword evidence="3" id="KW-1185">Reference proteome</keyword>
<dbReference type="GeneID" id="66065048"/>
<dbReference type="PROSITE" id="PS00018">
    <property type="entry name" value="EF_HAND_1"/>
    <property type="match status" value="1"/>
</dbReference>
<evidence type="ECO:0000313" key="2">
    <source>
        <dbReference type="EMBL" id="QUC20029.1"/>
    </source>
</evidence>
<dbReference type="GO" id="GO:0016192">
    <property type="term" value="P:vesicle-mediated transport"/>
    <property type="evidence" value="ECO:0007669"/>
    <property type="project" value="InterPro"/>
</dbReference>
<dbReference type="AlphaFoldDB" id="A0A8E5HQY4"/>
<dbReference type="InterPro" id="IPR018247">
    <property type="entry name" value="EF_Hand_1_Ca_BS"/>
</dbReference>
<reference evidence="2" key="1">
    <citation type="submission" date="2020-03" db="EMBL/GenBank/DDBJ databases">
        <title>A mixture of massive structural variations and highly conserved coding sequences in Ustilaginoidea virens genome.</title>
        <authorList>
            <person name="Zhang K."/>
            <person name="Zhao Z."/>
            <person name="Zhang Z."/>
            <person name="Li Y."/>
            <person name="Hsiang T."/>
            <person name="Sun W."/>
        </authorList>
    </citation>
    <scope>NUCLEOTIDE SEQUENCE</scope>
    <source>
        <strain evidence="2">UV-8b</strain>
    </source>
</reference>
<dbReference type="Gene3D" id="3.40.50.11960">
    <property type="match status" value="1"/>
</dbReference>
<protein>
    <recommendedName>
        <fullName evidence="4">Alpha and gamma adaptin binding protein p34</fullName>
    </recommendedName>
</protein>
<feature type="compositionally biased region" description="Acidic residues" evidence="1">
    <location>
        <begin position="203"/>
        <end position="216"/>
    </location>
</feature>
<dbReference type="KEGG" id="uvi:66065048"/>
<dbReference type="OrthoDB" id="10261384at2759"/>
<feature type="region of interest" description="Disordered" evidence="1">
    <location>
        <begin position="189"/>
        <end position="223"/>
    </location>
</feature>
<dbReference type="PANTHER" id="PTHR28043">
    <property type="entry name" value="INCREASED RECOMBINATION CENTERS PROTEIN 6"/>
    <property type="match status" value="1"/>
</dbReference>
<dbReference type="EMBL" id="CP072755">
    <property type="protein sequence ID" value="QUC20029.1"/>
    <property type="molecule type" value="Genomic_DNA"/>
</dbReference>
<dbReference type="Proteomes" id="UP000027002">
    <property type="component" value="Chromosome 3"/>
</dbReference>
<dbReference type="RefSeq" id="XP_042997702.1">
    <property type="nucleotide sequence ID" value="XM_043141768.1"/>
</dbReference>
<dbReference type="PANTHER" id="PTHR28043:SF1">
    <property type="entry name" value="INCREASED RECOMBINATION CENTERS PROTEIN 6"/>
    <property type="match status" value="1"/>
</dbReference>
<proteinExistence type="predicted"/>
<dbReference type="GO" id="GO:0030674">
    <property type="term" value="F:protein-macromolecule adaptor activity"/>
    <property type="evidence" value="ECO:0007669"/>
    <property type="project" value="TreeGrafter"/>
</dbReference>
<evidence type="ECO:0008006" key="4">
    <source>
        <dbReference type="Google" id="ProtNLM"/>
    </source>
</evidence>
<name>A0A8E5HQY4_USTVR</name>
<evidence type="ECO:0000256" key="1">
    <source>
        <dbReference type="SAM" id="MobiDB-lite"/>
    </source>
</evidence>
<dbReference type="Pfam" id="PF10199">
    <property type="entry name" value="Adaptin_binding"/>
    <property type="match status" value="1"/>
</dbReference>
<evidence type="ECO:0000313" key="3">
    <source>
        <dbReference type="Proteomes" id="UP000027002"/>
    </source>
</evidence>
<organism evidence="2 3">
    <name type="scientific">Ustilaginoidea virens</name>
    <name type="common">Rice false smut fungus</name>
    <name type="synonym">Villosiclava virens</name>
    <dbReference type="NCBI Taxonomy" id="1159556"/>
    <lineage>
        <taxon>Eukaryota</taxon>
        <taxon>Fungi</taxon>
        <taxon>Dikarya</taxon>
        <taxon>Ascomycota</taxon>
        <taxon>Pezizomycotina</taxon>
        <taxon>Sordariomycetes</taxon>
        <taxon>Hypocreomycetidae</taxon>
        <taxon>Hypocreales</taxon>
        <taxon>Clavicipitaceae</taxon>
        <taxon>Ustilaginoidea</taxon>
    </lineage>
</organism>
<sequence>MPGGTTTRRILAVSLDGQAHHLSSIIKDLTGSAPRHPASASLAGATHELRLRTRYYSATVPIWLDLVSSPSEWAASFLSPEADEVLAALGAVVLVFELPRDGGPSSAGPAGSLVQQVGRVVDEGLGGWDWDGVRLAVGVGGSAAADEWDEVCAAAGLEFVHVGGESPVRNEFGETTGVARVREALEANEWADVGDGHARRGGDDDDDDDDDDDHLDPEDLHFGLGPADLEALREALVGADTVGADTVGADTAGAGLPAEAVGGGDDAPGEQQVDQLESMMHRLLAVREAADGLPDGQRRRMAARAVQQVMREL</sequence>